<dbReference type="InterPro" id="IPR034660">
    <property type="entry name" value="DinB/YfiT-like"/>
</dbReference>
<dbReference type="Proteomes" id="UP001500298">
    <property type="component" value="Unassembled WGS sequence"/>
</dbReference>
<feature type="domain" description="DinB-like" evidence="1">
    <location>
        <begin position="19"/>
        <end position="146"/>
    </location>
</feature>
<keyword evidence="3" id="KW-1185">Reference proteome</keyword>
<comment type="caution">
    <text evidence="2">The sequence shown here is derived from an EMBL/GenBank/DDBJ whole genome shotgun (WGS) entry which is preliminary data.</text>
</comment>
<organism evidence="2 3">
    <name type="scientific">Algivirga pacifica</name>
    <dbReference type="NCBI Taxonomy" id="1162670"/>
    <lineage>
        <taxon>Bacteria</taxon>
        <taxon>Pseudomonadati</taxon>
        <taxon>Bacteroidota</taxon>
        <taxon>Cytophagia</taxon>
        <taxon>Cytophagales</taxon>
        <taxon>Flammeovirgaceae</taxon>
        <taxon>Algivirga</taxon>
    </lineage>
</organism>
<dbReference type="EMBL" id="BAABJX010000028">
    <property type="protein sequence ID" value="GAA4833440.1"/>
    <property type="molecule type" value="Genomic_DNA"/>
</dbReference>
<dbReference type="RefSeq" id="WP_345371157.1">
    <property type="nucleotide sequence ID" value="NZ_BAABJX010000028.1"/>
</dbReference>
<reference evidence="3" key="1">
    <citation type="journal article" date="2019" name="Int. J. Syst. Evol. Microbiol.">
        <title>The Global Catalogue of Microorganisms (GCM) 10K type strain sequencing project: providing services to taxonomists for standard genome sequencing and annotation.</title>
        <authorList>
            <consortium name="The Broad Institute Genomics Platform"/>
            <consortium name="The Broad Institute Genome Sequencing Center for Infectious Disease"/>
            <person name="Wu L."/>
            <person name="Ma J."/>
        </authorList>
    </citation>
    <scope>NUCLEOTIDE SEQUENCE [LARGE SCALE GENOMIC DNA]</scope>
    <source>
        <strain evidence="3">JCM 18326</strain>
    </source>
</reference>
<name>A0ABP9D8U3_9BACT</name>
<accession>A0ABP9D8U3</accession>
<evidence type="ECO:0000313" key="3">
    <source>
        <dbReference type="Proteomes" id="UP001500298"/>
    </source>
</evidence>
<dbReference type="InterPro" id="IPR024775">
    <property type="entry name" value="DinB-like"/>
</dbReference>
<gene>
    <name evidence="2" type="ORF">GCM10023331_18350</name>
</gene>
<dbReference type="Gene3D" id="1.20.120.450">
    <property type="entry name" value="dinb family like domain"/>
    <property type="match status" value="1"/>
</dbReference>
<proteinExistence type="predicted"/>
<evidence type="ECO:0000313" key="2">
    <source>
        <dbReference type="EMBL" id="GAA4833440.1"/>
    </source>
</evidence>
<dbReference type="Pfam" id="PF12867">
    <property type="entry name" value="DinB_2"/>
    <property type="match status" value="1"/>
</dbReference>
<protein>
    <submittedName>
        <fullName evidence="2">DinB family protein</fullName>
    </submittedName>
</protein>
<dbReference type="SUPFAM" id="SSF109854">
    <property type="entry name" value="DinB/YfiT-like putative metalloenzymes"/>
    <property type="match status" value="1"/>
</dbReference>
<evidence type="ECO:0000259" key="1">
    <source>
        <dbReference type="Pfam" id="PF12867"/>
    </source>
</evidence>
<sequence length="158" mass="18583">MDHQVIREHIVRLLSWEEAHVGFESTIEDIPEELRGKTVENFPHSLWQLLEHIRICQWDILDFCINPEYQEMEWPKDYWPTSPTPPSSQAWDESIRQVLADREALKQLAVDPQVDLTSEIPHGDGQTYYRELLLVADHNAYHVGQLAMLRRLLGIWDS</sequence>